<dbReference type="Proteomes" id="UP000603602">
    <property type="component" value="Unassembled WGS sequence"/>
</dbReference>
<dbReference type="InterPro" id="IPR000847">
    <property type="entry name" value="LysR_HTH_N"/>
</dbReference>
<keyword evidence="2" id="KW-0805">Transcription regulation</keyword>
<dbReference type="InterPro" id="IPR036388">
    <property type="entry name" value="WH-like_DNA-bd_sf"/>
</dbReference>
<sequence length="300" mass="31909">MLDYRRMAVFAAVVRHGSLSQAARRLGISTSAVSQHLRALEQAFGVTLVHRTTRKLTLTDAGEGFAAHCLAMVSAAEQAQAQLQLAHEAPVGQLRIAAPVGFARHVGPALAPLLERHPGLDLHLLVADEMIDLVEARIDLALRAGRLPDSSWTARRLCAFDMVLCASPSYLAAHGTPRTPVELASHRWLGSPRDGAGVALTLGSADGATVAVQVTPRVTSNNQFSLQQMCAAGLGIAAMVRPDIEHDLRSGRLVPVLPGWTLPAIPILAVTPQRDAQPAKVRHAIAALQDYLRDTPGAHA</sequence>
<dbReference type="Pfam" id="PF03466">
    <property type="entry name" value="LysR_substrate"/>
    <property type="match status" value="1"/>
</dbReference>
<keyword evidence="3" id="KW-0238">DNA-binding</keyword>
<dbReference type="EMBL" id="JACYTO010000002">
    <property type="protein sequence ID" value="MBD8503485.1"/>
    <property type="molecule type" value="Genomic_DNA"/>
</dbReference>
<dbReference type="InterPro" id="IPR058163">
    <property type="entry name" value="LysR-type_TF_proteobact-type"/>
</dbReference>
<organism evidence="6 7">
    <name type="scientific">Thauera sedimentorum</name>
    <dbReference type="NCBI Taxonomy" id="2767595"/>
    <lineage>
        <taxon>Bacteria</taxon>
        <taxon>Pseudomonadati</taxon>
        <taxon>Pseudomonadota</taxon>
        <taxon>Betaproteobacteria</taxon>
        <taxon>Rhodocyclales</taxon>
        <taxon>Zoogloeaceae</taxon>
        <taxon>Thauera</taxon>
    </lineage>
</organism>
<keyword evidence="4" id="KW-0804">Transcription</keyword>
<dbReference type="SUPFAM" id="SSF46785">
    <property type="entry name" value="Winged helix' DNA-binding domain"/>
    <property type="match status" value="1"/>
</dbReference>
<evidence type="ECO:0000259" key="5">
    <source>
        <dbReference type="PROSITE" id="PS50931"/>
    </source>
</evidence>
<feature type="domain" description="HTH lysR-type" evidence="5">
    <location>
        <begin position="2"/>
        <end position="59"/>
    </location>
</feature>
<comment type="caution">
    <text evidence="6">The sequence shown here is derived from an EMBL/GenBank/DDBJ whole genome shotgun (WGS) entry which is preliminary data.</text>
</comment>
<dbReference type="Pfam" id="PF00126">
    <property type="entry name" value="HTH_1"/>
    <property type="match status" value="1"/>
</dbReference>
<comment type="similarity">
    <text evidence="1">Belongs to the LysR transcriptional regulatory family.</text>
</comment>
<dbReference type="Gene3D" id="1.10.10.10">
    <property type="entry name" value="Winged helix-like DNA-binding domain superfamily/Winged helix DNA-binding domain"/>
    <property type="match status" value="1"/>
</dbReference>
<evidence type="ECO:0000256" key="3">
    <source>
        <dbReference type="ARBA" id="ARBA00023125"/>
    </source>
</evidence>
<reference evidence="7" key="1">
    <citation type="submission" date="2023-07" db="EMBL/GenBank/DDBJ databases">
        <title>Thauera sp. CAU 1555 isolated from sand of Yaerae Beach.</title>
        <authorList>
            <person name="Kim W."/>
        </authorList>
    </citation>
    <scope>NUCLEOTIDE SEQUENCE [LARGE SCALE GENOMIC DNA]</scope>
    <source>
        <strain evidence="7">CAU 1555</strain>
    </source>
</reference>
<evidence type="ECO:0000256" key="4">
    <source>
        <dbReference type="ARBA" id="ARBA00023163"/>
    </source>
</evidence>
<dbReference type="SUPFAM" id="SSF53850">
    <property type="entry name" value="Periplasmic binding protein-like II"/>
    <property type="match status" value="1"/>
</dbReference>
<evidence type="ECO:0000256" key="2">
    <source>
        <dbReference type="ARBA" id="ARBA00023015"/>
    </source>
</evidence>
<dbReference type="PANTHER" id="PTHR30537:SF30">
    <property type="entry name" value="TRANSCRIPTIONAL REGULATOR-RELATED"/>
    <property type="match status" value="1"/>
</dbReference>
<evidence type="ECO:0000313" key="7">
    <source>
        <dbReference type="Proteomes" id="UP000603602"/>
    </source>
</evidence>
<dbReference type="CDD" id="cd08422">
    <property type="entry name" value="PBP2_CrgA_like"/>
    <property type="match status" value="1"/>
</dbReference>
<name>A0ABR9BAU0_9RHOO</name>
<dbReference type="RefSeq" id="WP_187718317.1">
    <property type="nucleotide sequence ID" value="NZ_JACTAH010000002.1"/>
</dbReference>
<gene>
    <name evidence="6" type="ORF">IFO67_11375</name>
</gene>
<proteinExistence type="inferred from homology"/>
<dbReference type="InterPro" id="IPR036390">
    <property type="entry name" value="WH_DNA-bd_sf"/>
</dbReference>
<keyword evidence="7" id="KW-1185">Reference proteome</keyword>
<dbReference type="InterPro" id="IPR011991">
    <property type="entry name" value="ArsR-like_HTH"/>
</dbReference>
<dbReference type="PANTHER" id="PTHR30537">
    <property type="entry name" value="HTH-TYPE TRANSCRIPTIONAL REGULATOR"/>
    <property type="match status" value="1"/>
</dbReference>
<evidence type="ECO:0000256" key="1">
    <source>
        <dbReference type="ARBA" id="ARBA00009437"/>
    </source>
</evidence>
<protein>
    <submittedName>
        <fullName evidence="6">LysR family transcriptional regulator</fullName>
    </submittedName>
</protein>
<dbReference type="PROSITE" id="PS50931">
    <property type="entry name" value="HTH_LYSR"/>
    <property type="match status" value="1"/>
</dbReference>
<dbReference type="CDD" id="cd00090">
    <property type="entry name" value="HTH_ARSR"/>
    <property type="match status" value="1"/>
</dbReference>
<evidence type="ECO:0000313" key="6">
    <source>
        <dbReference type="EMBL" id="MBD8503485.1"/>
    </source>
</evidence>
<dbReference type="Gene3D" id="3.40.190.290">
    <property type="match status" value="1"/>
</dbReference>
<dbReference type="InterPro" id="IPR005119">
    <property type="entry name" value="LysR_subst-bd"/>
</dbReference>
<accession>A0ABR9BAU0</accession>